<keyword evidence="9 17" id="KW-0756">Sterol biosynthesis</keyword>
<feature type="transmembrane region" description="Helical" evidence="17">
    <location>
        <begin position="330"/>
        <end position="346"/>
    </location>
</feature>
<feature type="transmembrane region" description="Helical" evidence="17">
    <location>
        <begin position="295"/>
        <end position="318"/>
    </location>
</feature>
<keyword evidence="11 17" id="KW-0472">Membrane</keyword>
<dbReference type="EMBL" id="PQXN01000227">
    <property type="protein sequence ID" value="TGO48841.1"/>
    <property type="molecule type" value="Genomic_DNA"/>
</dbReference>
<dbReference type="InterPro" id="IPR018083">
    <property type="entry name" value="Sterol_reductase_CS"/>
</dbReference>
<feature type="transmembrane region" description="Helical" evidence="17">
    <location>
        <begin position="166"/>
        <end position="188"/>
    </location>
</feature>
<keyword evidence="19" id="KW-1185">Reference proteome</keyword>
<feature type="transmembrane region" description="Helical" evidence="17">
    <location>
        <begin position="255"/>
        <end position="275"/>
    </location>
</feature>
<dbReference type="Proteomes" id="UP000297527">
    <property type="component" value="Unassembled WGS sequence"/>
</dbReference>
<evidence type="ECO:0000256" key="13">
    <source>
        <dbReference type="ARBA" id="ARBA00023221"/>
    </source>
</evidence>
<evidence type="ECO:0000256" key="14">
    <source>
        <dbReference type="ARBA" id="ARBA00029435"/>
    </source>
</evidence>
<keyword evidence="8 17" id="KW-0560">Oxidoreductase</keyword>
<keyword evidence="12 17" id="KW-1207">Sterol metabolism</keyword>
<accession>A0A4Z1HJQ9</accession>
<keyword evidence="5" id="KW-0521">NADP</keyword>
<evidence type="ECO:0000256" key="12">
    <source>
        <dbReference type="ARBA" id="ARBA00023166"/>
    </source>
</evidence>
<feature type="transmembrane region" description="Helical" evidence="17">
    <location>
        <begin position="59"/>
        <end position="80"/>
    </location>
</feature>
<dbReference type="PROSITE" id="PS01017">
    <property type="entry name" value="STEROL_REDUCT_1"/>
    <property type="match status" value="1"/>
</dbReference>
<dbReference type="OrthoDB" id="5326588at2759"/>
<evidence type="ECO:0000256" key="1">
    <source>
        <dbReference type="ARBA" id="ARBA00004141"/>
    </source>
</evidence>
<dbReference type="GO" id="GO:0006696">
    <property type="term" value="P:ergosterol biosynthetic process"/>
    <property type="evidence" value="ECO:0007669"/>
    <property type="project" value="TreeGrafter"/>
</dbReference>
<sequence>MARSSLKKPGRQGDGNIKSIKSVKKDATEKADDFAREHIIGGWRPGMDHKVDYSGHFEFGGSLGVLALMIGFPSLMYYMWIGATYYDGKFPLPTEGQCLTDFAKHLLYLVYTGAFPHFRAWCIYWAYYIFEVACYLFMPGFTCFGKPLLHEGGKQLKYYCSAYTSFYLTILVMTLLHATGIFSINTILDEFGPILSVAIISGYLMSFYAYFSAFARGAQHRITGYPIYDFFMGAELNPRLFGILDFKMFYEYEQYGYISGEVMFLVMAHFLYANACAKAEHLITTTWDMYQEKMGFMLTFWNMAGVPFSYCHCTLCLANQDPAKYAWNKHALTAFFVLYLFVYWVWDTSNGQKNSFRMMERGTFVKRRTFPQLPWQEVYNPKTITSDNGDTILADGWYGLARKVHYSCDLFFAISWGLITGKSRCRESLRACTEALALFSCTPYHWRNRSAVLLKLGFPELAAADAYKALVLTRYVFDGKCLGSRVWLEMGMVVWYRDAIKGNPWDVNFSAAKFGVQMLDSLKYERKQAYTQLIISLDYLQALPDIKAITAEALKHYPDDITFLYFQQAATFAYERNRRSIYKRSSPDDIKWMDVEMGTVWSKPYPWASGFHTRTKRSIKAANVALNKCSKIL</sequence>
<dbReference type="EC" id="1.3.1.71" evidence="15 17"/>
<name>A0A4Z1HJQ9_9HELO</name>
<dbReference type="InterPro" id="IPR011990">
    <property type="entry name" value="TPR-like_helical_dom_sf"/>
</dbReference>
<evidence type="ECO:0000256" key="2">
    <source>
        <dbReference type="ARBA" id="ARBA00005402"/>
    </source>
</evidence>
<evidence type="ECO:0000256" key="4">
    <source>
        <dbReference type="ARBA" id="ARBA00022692"/>
    </source>
</evidence>
<keyword evidence="3 17" id="KW-0444">Lipid biosynthesis</keyword>
<gene>
    <name evidence="18" type="ORF">BCON_0228g00130</name>
</gene>
<comment type="caution">
    <text evidence="18">The sequence shown here is derived from an EMBL/GenBank/DDBJ whole genome shotgun (WGS) entry which is preliminary data.</text>
</comment>
<evidence type="ECO:0000256" key="8">
    <source>
        <dbReference type="ARBA" id="ARBA00023002"/>
    </source>
</evidence>
<dbReference type="PANTHER" id="PTHR21257">
    <property type="entry name" value="DELTA(14)-STEROL REDUCTASE"/>
    <property type="match status" value="1"/>
</dbReference>
<dbReference type="GO" id="GO:0005789">
    <property type="term" value="C:endoplasmic reticulum membrane"/>
    <property type="evidence" value="ECO:0007669"/>
    <property type="project" value="TreeGrafter"/>
</dbReference>
<dbReference type="GO" id="GO:0000246">
    <property type="term" value="F:Delta24(24-1) sterol reductase activity"/>
    <property type="evidence" value="ECO:0007669"/>
    <property type="project" value="UniProtKB-EC"/>
</dbReference>
<reference evidence="18 19" key="1">
    <citation type="submission" date="2017-12" db="EMBL/GenBank/DDBJ databases">
        <title>Comparative genomics of Botrytis spp.</title>
        <authorList>
            <person name="Valero-Jimenez C.A."/>
            <person name="Tapia P."/>
            <person name="Veloso J."/>
            <person name="Silva-Moreno E."/>
            <person name="Staats M."/>
            <person name="Valdes J.H."/>
            <person name="Van Kan J.A.L."/>
        </authorList>
    </citation>
    <scope>NUCLEOTIDE SEQUENCE [LARGE SCALE GENOMIC DNA]</scope>
    <source>
        <strain evidence="18 19">MUCL11595</strain>
    </source>
</reference>
<evidence type="ECO:0000256" key="10">
    <source>
        <dbReference type="ARBA" id="ARBA00023098"/>
    </source>
</evidence>
<dbReference type="InterPro" id="IPR001171">
    <property type="entry name" value="ERG24_DHCR-like"/>
</dbReference>
<evidence type="ECO:0000313" key="19">
    <source>
        <dbReference type="Proteomes" id="UP000297527"/>
    </source>
</evidence>
<evidence type="ECO:0000256" key="17">
    <source>
        <dbReference type="RuleBase" id="RU369120"/>
    </source>
</evidence>
<evidence type="ECO:0000256" key="16">
    <source>
        <dbReference type="ARBA" id="ARBA00048918"/>
    </source>
</evidence>
<evidence type="ECO:0000256" key="7">
    <source>
        <dbReference type="ARBA" id="ARBA00022989"/>
    </source>
</evidence>
<evidence type="ECO:0000256" key="11">
    <source>
        <dbReference type="ARBA" id="ARBA00023136"/>
    </source>
</evidence>
<organism evidence="18 19">
    <name type="scientific">Botryotinia convoluta</name>
    <dbReference type="NCBI Taxonomy" id="54673"/>
    <lineage>
        <taxon>Eukaryota</taxon>
        <taxon>Fungi</taxon>
        <taxon>Dikarya</taxon>
        <taxon>Ascomycota</taxon>
        <taxon>Pezizomycotina</taxon>
        <taxon>Leotiomycetes</taxon>
        <taxon>Helotiales</taxon>
        <taxon>Sclerotiniaceae</taxon>
        <taxon>Botryotinia</taxon>
    </lineage>
</organism>
<proteinExistence type="inferred from homology"/>
<keyword evidence="10 17" id="KW-0443">Lipid metabolism</keyword>
<comment type="similarity">
    <text evidence="2 17">Belongs to the ERG4/ERG24 family.</text>
</comment>
<keyword evidence="13 17" id="KW-0753">Steroid metabolism</keyword>
<comment type="subcellular location">
    <subcellularLocation>
        <location evidence="1">Membrane</location>
        <topology evidence="1">Multi-pass membrane protein</topology>
    </subcellularLocation>
</comment>
<comment type="catalytic activity">
    <reaction evidence="16">
        <text>ergosterol + NADP(+) = ergosta-5,7,22,24(28)-tetraen-3beta-ol + NADPH + H(+)</text>
        <dbReference type="Rhea" id="RHEA:18501"/>
        <dbReference type="ChEBI" id="CHEBI:15378"/>
        <dbReference type="ChEBI" id="CHEBI:16933"/>
        <dbReference type="ChEBI" id="CHEBI:18249"/>
        <dbReference type="ChEBI" id="CHEBI:57783"/>
        <dbReference type="ChEBI" id="CHEBI:58349"/>
        <dbReference type="EC" id="1.3.1.71"/>
    </reaction>
    <physiologicalReaction direction="right-to-left" evidence="16">
        <dbReference type="Rhea" id="RHEA:18503"/>
    </physiologicalReaction>
</comment>
<evidence type="ECO:0000256" key="6">
    <source>
        <dbReference type="ARBA" id="ARBA00022955"/>
    </source>
</evidence>
<evidence type="ECO:0000313" key="18">
    <source>
        <dbReference type="EMBL" id="TGO48841.1"/>
    </source>
</evidence>
<evidence type="ECO:0000256" key="5">
    <source>
        <dbReference type="ARBA" id="ARBA00022857"/>
    </source>
</evidence>
<feature type="transmembrane region" description="Helical" evidence="17">
    <location>
        <begin position="125"/>
        <end position="145"/>
    </location>
</feature>
<dbReference type="AlphaFoldDB" id="A0A4Z1HJQ9"/>
<dbReference type="SUPFAM" id="SSF48452">
    <property type="entry name" value="TPR-like"/>
    <property type="match status" value="1"/>
</dbReference>
<dbReference type="Pfam" id="PF01222">
    <property type="entry name" value="ERG4_ERG24"/>
    <property type="match status" value="1"/>
</dbReference>
<dbReference type="PANTHER" id="PTHR21257:SF31">
    <property type="entry name" value="DELTA(24(24(1)))-STEROL REDUCTASE ERG4"/>
    <property type="match status" value="1"/>
</dbReference>
<evidence type="ECO:0000256" key="9">
    <source>
        <dbReference type="ARBA" id="ARBA00023011"/>
    </source>
</evidence>
<keyword evidence="6 17" id="KW-0752">Steroid biosynthesis</keyword>
<comment type="pathway">
    <text evidence="14 17">Steroid metabolism; ergosterol biosynthesis.</text>
</comment>
<feature type="transmembrane region" description="Helical" evidence="17">
    <location>
        <begin position="194"/>
        <end position="211"/>
    </location>
</feature>
<protein>
    <recommendedName>
        <fullName evidence="15 17">Delta(24(24(1)))-sterol reductase</fullName>
        <ecNumber evidence="15 17">1.3.1.71</ecNumber>
    </recommendedName>
    <alternativeName>
        <fullName evidence="17">C-24(28) sterol reductase</fullName>
    </alternativeName>
    <alternativeName>
        <fullName evidence="17">Sterol Delta(24(28))-reductase</fullName>
    </alternativeName>
</protein>
<keyword evidence="7 17" id="KW-1133">Transmembrane helix</keyword>
<evidence type="ECO:0000256" key="3">
    <source>
        <dbReference type="ARBA" id="ARBA00022516"/>
    </source>
</evidence>
<keyword evidence="4 17" id="KW-0812">Transmembrane</keyword>
<evidence type="ECO:0000256" key="15">
    <source>
        <dbReference type="ARBA" id="ARBA00038892"/>
    </source>
</evidence>